<dbReference type="NCBIfam" id="TIGR00711">
    <property type="entry name" value="efflux_EmrB"/>
    <property type="match status" value="1"/>
</dbReference>
<feature type="transmembrane region" description="Helical" evidence="8">
    <location>
        <begin position="246"/>
        <end position="265"/>
    </location>
</feature>
<evidence type="ECO:0000256" key="8">
    <source>
        <dbReference type="SAM" id="Phobius"/>
    </source>
</evidence>
<evidence type="ECO:0000256" key="5">
    <source>
        <dbReference type="ARBA" id="ARBA00022989"/>
    </source>
</evidence>
<feature type="transmembrane region" description="Helical" evidence="8">
    <location>
        <begin position="156"/>
        <end position="181"/>
    </location>
</feature>
<dbReference type="PANTHER" id="PTHR42718:SF43">
    <property type="entry name" value="LINCOMYCIN RESISTANCE PROTEIN LMRB"/>
    <property type="match status" value="1"/>
</dbReference>
<dbReference type="Proteomes" id="UP000051999">
    <property type="component" value="Unassembled WGS sequence"/>
</dbReference>
<feature type="transmembrane region" description="Helical" evidence="8">
    <location>
        <begin position="455"/>
        <end position="475"/>
    </location>
</feature>
<evidence type="ECO:0000313" key="11">
    <source>
        <dbReference type="Proteomes" id="UP000051999"/>
    </source>
</evidence>
<proteinExistence type="predicted"/>
<keyword evidence="6 8" id="KW-0472">Membrane</keyword>
<gene>
    <name evidence="10" type="ORF">FD35_GL002305</name>
</gene>
<evidence type="ECO:0000256" key="7">
    <source>
        <dbReference type="SAM" id="MobiDB-lite"/>
    </source>
</evidence>
<keyword evidence="4 8" id="KW-0812">Transmembrane</keyword>
<dbReference type="PRINTS" id="PR01036">
    <property type="entry name" value="TCRTETB"/>
</dbReference>
<dbReference type="EMBL" id="AZFF01000006">
    <property type="protein sequence ID" value="KRL55775.1"/>
    <property type="molecule type" value="Genomic_DNA"/>
</dbReference>
<organism evidence="10 11">
    <name type="scientific">Furfurilactobacillus rossiae DSM 15814</name>
    <dbReference type="NCBI Taxonomy" id="1114972"/>
    <lineage>
        <taxon>Bacteria</taxon>
        <taxon>Bacillati</taxon>
        <taxon>Bacillota</taxon>
        <taxon>Bacilli</taxon>
        <taxon>Lactobacillales</taxon>
        <taxon>Lactobacillaceae</taxon>
        <taxon>Furfurilactobacillus</taxon>
    </lineage>
</organism>
<feature type="domain" description="Major facilitator superfamily (MFS) profile" evidence="9">
    <location>
        <begin position="33"/>
        <end position="479"/>
    </location>
</feature>
<dbReference type="GO" id="GO:0022857">
    <property type="term" value="F:transmembrane transporter activity"/>
    <property type="evidence" value="ECO:0007669"/>
    <property type="project" value="InterPro"/>
</dbReference>
<feature type="transmembrane region" description="Helical" evidence="8">
    <location>
        <begin position="99"/>
        <end position="117"/>
    </location>
</feature>
<evidence type="ECO:0000256" key="4">
    <source>
        <dbReference type="ARBA" id="ARBA00022692"/>
    </source>
</evidence>
<dbReference type="InterPro" id="IPR020846">
    <property type="entry name" value="MFS_dom"/>
</dbReference>
<evidence type="ECO:0000259" key="9">
    <source>
        <dbReference type="PROSITE" id="PS50850"/>
    </source>
</evidence>
<reference evidence="10 11" key="1">
    <citation type="journal article" date="2015" name="Genome Announc.">
        <title>Expanding the biotechnology potential of lactobacilli through comparative genomics of 213 strains and associated genera.</title>
        <authorList>
            <person name="Sun Z."/>
            <person name="Harris H.M."/>
            <person name="McCann A."/>
            <person name="Guo C."/>
            <person name="Argimon S."/>
            <person name="Zhang W."/>
            <person name="Yang X."/>
            <person name="Jeffery I.B."/>
            <person name="Cooney J.C."/>
            <person name="Kagawa T.F."/>
            <person name="Liu W."/>
            <person name="Song Y."/>
            <person name="Salvetti E."/>
            <person name="Wrobel A."/>
            <person name="Rasinkangas P."/>
            <person name="Parkhill J."/>
            <person name="Rea M.C."/>
            <person name="O'Sullivan O."/>
            <person name="Ritari J."/>
            <person name="Douillard F.P."/>
            <person name="Paul Ross R."/>
            <person name="Yang R."/>
            <person name="Briner A.E."/>
            <person name="Felis G.E."/>
            <person name="de Vos W.M."/>
            <person name="Barrangou R."/>
            <person name="Klaenhammer T.R."/>
            <person name="Caufield P.W."/>
            <person name="Cui Y."/>
            <person name="Zhang H."/>
            <person name="O'Toole P.W."/>
        </authorList>
    </citation>
    <scope>NUCLEOTIDE SEQUENCE [LARGE SCALE GENOMIC DNA]</scope>
    <source>
        <strain evidence="10 11">DSM 15814</strain>
    </source>
</reference>
<accession>A0A0R1RFU3</accession>
<evidence type="ECO:0000256" key="1">
    <source>
        <dbReference type="ARBA" id="ARBA00004651"/>
    </source>
</evidence>
<dbReference type="InterPro" id="IPR011701">
    <property type="entry name" value="MFS"/>
</dbReference>
<evidence type="ECO:0000256" key="6">
    <source>
        <dbReference type="ARBA" id="ARBA00023136"/>
    </source>
</evidence>
<dbReference type="PANTHER" id="PTHR42718">
    <property type="entry name" value="MAJOR FACILITATOR SUPERFAMILY MULTIDRUG TRANSPORTER MFSC"/>
    <property type="match status" value="1"/>
</dbReference>
<dbReference type="CDD" id="cd17503">
    <property type="entry name" value="MFS_LmrB_MDR_like"/>
    <property type="match status" value="1"/>
</dbReference>
<dbReference type="SUPFAM" id="SSF103473">
    <property type="entry name" value="MFS general substrate transporter"/>
    <property type="match status" value="1"/>
</dbReference>
<dbReference type="AlphaFoldDB" id="A0A0R1RFU3"/>
<keyword evidence="5 8" id="KW-1133">Transmembrane helix</keyword>
<sequence>MPADGDSSRQLLGMYRLGGLFLNETEDIKRFPIMIGLLLGGFIAMFSETALNIALSSLAKQMDVQMGTIQWLVIGYLLVVGILLPLSGLLTRWFTTRQLLVFALSDFIVGAVIAALAPSFGMLLVGRMIQGIATGIILPLIYLVALSIYPMDKRGAAMGIIGLVIMFAPAIGPTLSGLILGALSWQYIFWVMVPLLAIALFLTVTYTKNVGEITRPHVDILSIVESTLGFGGIVIGVSLASETGWGSWQVILSLLVGVVSLALFCQRQLNIDEPILNVRAFGIRNFSVGTGLVMIDFMVIMSSMYLLPTYWQDGLMVPVALTGVLMLPGGIINALVSTVAGRLFDRMGGRRPVIAGFCLAAIGAILLVFTNSSSAYWYVVVAHVILMIGAPLAMSPSQAFGLGALPPQMAADGSSIMNTLQQVCGAIATALSTSLMSSGEAGKRTRDAISSGTRMGFMLTLALAIIGVIVATVFVRQQQAPADVDETSATQSAGHEAPVER</sequence>
<dbReference type="PROSITE" id="PS50850">
    <property type="entry name" value="MFS"/>
    <property type="match status" value="1"/>
</dbReference>
<evidence type="ECO:0000313" key="10">
    <source>
        <dbReference type="EMBL" id="KRL55775.1"/>
    </source>
</evidence>
<name>A0A0R1RFU3_9LACO</name>
<keyword evidence="3" id="KW-1003">Cell membrane</keyword>
<keyword evidence="2" id="KW-0813">Transport</keyword>
<dbReference type="InterPro" id="IPR036259">
    <property type="entry name" value="MFS_trans_sf"/>
</dbReference>
<dbReference type="Pfam" id="PF07690">
    <property type="entry name" value="MFS_1"/>
    <property type="match status" value="1"/>
</dbReference>
<feature type="region of interest" description="Disordered" evidence="7">
    <location>
        <begin position="481"/>
        <end position="501"/>
    </location>
</feature>
<dbReference type="eggNOG" id="COG2814">
    <property type="taxonomic scope" value="Bacteria"/>
</dbReference>
<feature type="transmembrane region" description="Helical" evidence="8">
    <location>
        <begin position="375"/>
        <end position="394"/>
    </location>
</feature>
<dbReference type="Gene3D" id="1.20.1720.10">
    <property type="entry name" value="Multidrug resistance protein D"/>
    <property type="match status" value="1"/>
</dbReference>
<feature type="transmembrane region" description="Helical" evidence="8">
    <location>
        <begin position="67"/>
        <end position="87"/>
    </location>
</feature>
<feature type="transmembrane region" description="Helical" evidence="8">
    <location>
        <begin position="286"/>
        <end position="307"/>
    </location>
</feature>
<feature type="transmembrane region" description="Helical" evidence="8">
    <location>
        <begin position="352"/>
        <end position="369"/>
    </location>
</feature>
<dbReference type="InterPro" id="IPR004638">
    <property type="entry name" value="EmrB-like"/>
</dbReference>
<comment type="subcellular location">
    <subcellularLocation>
        <location evidence="1">Cell membrane</location>
        <topology evidence="1">Multi-pass membrane protein</topology>
    </subcellularLocation>
</comment>
<feature type="transmembrane region" description="Helical" evidence="8">
    <location>
        <begin position="187"/>
        <end position="206"/>
    </location>
</feature>
<dbReference type="PATRIC" id="fig|1114972.6.peg.2368"/>
<protein>
    <submittedName>
        <fullName evidence="10">Major facilitator superfamily permease</fullName>
    </submittedName>
</protein>
<comment type="caution">
    <text evidence="10">The sequence shown here is derived from an EMBL/GenBank/DDBJ whole genome shotgun (WGS) entry which is preliminary data.</text>
</comment>
<evidence type="ECO:0000256" key="3">
    <source>
        <dbReference type="ARBA" id="ARBA00022475"/>
    </source>
</evidence>
<feature type="transmembrane region" description="Helical" evidence="8">
    <location>
        <begin position="218"/>
        <end position="240"/>
    </location>
</feature>
<keyword evidence="11" id="KW-1185">Reference proteome</keyword>
<evidence type="ECO:0000256" key="2">
    <source>
        <dbReference type="ARBA" id="ARBA00022448"/>
    </source>
</evidence>
<feature type="transmembrane region" description="Helical" evidence="8">
    <location>
        <begin position="319"/>
        <end position="340"/>
    </location>
</feature>
<feature type="transmembrane region" description="Helical" evidence="8">
    <location>
        <begin position="31"/>
        <end position="55"/>
    </location>
</feature>
<dbReference type="GO" id="GO:0005886">
    <property type="term" value="C:plasma membrane"/>
    <property type="evidence" value="ECO:0007669"/>
    <property type="project" value="UniProtKB-SubCell"/>
</dbReference>
<feature type="transmembrane region" description="Helical" evidence="8">
    <location>
        <begin position="129"/>
        <end position="149"/>
    </location>
</feature>
<dbReference type="Gene3D" id="1.20.1250.20">
    <property type="entry name" value="MFS general substrate transporter like domains"/>
    <property type="match status" value="1"/>
</dbReference>